<gene>
    <name evidence="1" type="ORF">WM2015_2636</name>
</gene>
<evidence type="ECO:0000313" key="2">
    <source>
        <dbReference type="Proteomes" id="UP000066624"/>
    </source>
</evidence>
<sequence length="369" mass="39722">MNKFWIACGFSSALLLNTLPVASVLACEAERLPEAVRSGPIVEQVPEATWYRSGRDWIAAPDACQAAMVVEELAAARAAFEDYFGPVASAGAVIDVRWAGEVAGLRSVGLDWVLPWRFEAGASAGVDEALVASIRAQIESQLQSAGAPSDSARVDALVARALEQLGDRAGASGADASDEASSALEPKAIRHELAHLLFLREVWPSTRGRGEQYGGDAPDWLDETAAVLAESPSMTESRRASFRAMAERGELIALERYLSMVHPVFAGQDFQALMQAARDKAAQGEAAVLSASLDPEQGVEARRFYAQTRGWVDYLLARSEQPRVFADLTRALRDGQGFEAWLQASAARYALPVTLPALERDFLGWAASQ</sequence>
<dbReference type="AlphaFoldDB" id="A0A0K0XZ82"/>
<dbReference type="Proteomes" id="UP000066624">
    <property type="component" value="Chromosome"/>
</dbReference>
<dbReference type="OrthoDB" id="6051500at2"/>
<protein>
    <submittedName>
        <fullName evidence="1">Uncharacterized protein</fullName>
    </submittedName>
</protein>
<accession>A0A0K0XZ82</accession>
<dbReference type="KEGG" id="wma:WM2015_2636"/>
<dbReference type="PROSITE" id="PS51257">
    <property type="entry name" value="PROKAR_LIPOPROTEIN"/>
    <property type="match status" value="1"/>
</dbReference>
<dbReference type="EMBL" id="CP012154">
    <property type="protein sequence ID" value="AKS42994.1"/>
    <property type="molecule type" value="Genomic_DNA"/>
</dbReference>
<name>A0A0K0XZ82_9GAMM</name>
<organism evidence="1 2">
    <name type="scientific">Wenzhouxiangella marina</name>
    <dbReference type="NCBI Taxonomy" id="1579979"/>
    <lineage>
        <taxon>Bacteria</taxon>
        <taxon>Pseudomonadati</taxon>
        <taxon>Pseudomonadota</taxon>
        <taxon>Gammaproteobacteria</taxon>
        <taxon>Chromatiales</taxon>
        <taxon>Wenzhouxiangellaceae</taxon>
        <taxon>Wenzhouxiangella</taxon>
    </lineage>
</organism>
<dbReference type="RefSeq" id="WP_049726510.1">
    <property type="nucleotide sequence ID" value="NZ_CP012154.1"/>
</dbReference>
<proteinExistence type="predicted"/>
<keyword evidence="2" id="KW-1185">Reference proteome</keyword>
<reference evidence="1 2" key="1">
    <citation type="submission" date="2015-07" db="EMBL/GenBank/DDBJ databases">
        <authorList>
            <person name="Noorani M."/>
        </authorList>
    </citation>
    <scope>NUCLEOTIDE SEQUENCE [LARGE SCALE GENOMIC DNA]</scope>
    <source>
        <strain evidence="1 2">KCTC 42284</strain>
    </source>
</reference>
<evidence type="ECO:0000313" key="1">
    <source>
        <dbReference type="EMBL" id="AKS42994.1"/>
    </source>
</evidence>